<dbReference type="InterPro" id="IPR001647">
    <property type="entry name" value="HTH_TetR"/>
</dbReference>
<dbReference type="PROSITE" id="PS01081">
    <property type="entry name" value="HTH_TETR_1"/>
    <property type="match status" value="1"/>
</dbReference>
<comment type="caution">
    <text evidence="7">The sequence shown here is derived from an EMBL/GenBank/DDBJ whole genome shotgun (WGS) entry which is preliminary data.</text>
</comment>
<keyword evidence="2 4" id="KW-0238">DNA-binding</keyword>
<dbReference type="PRINTS" id="PR00455">
    <property type="entry name" value="HTHTETR"/>
</dbReference>
<feature type="DNA-binding region" description="H-T-H motif" evidence="4">
    <location>
        <begin position="26"/>
        <end position="45"/>
    </location>
</feature>
<organism evidence="7 8">
    <name type="scientific">Myceligenerans indicum</name>
    <dbReference type="NCBI Taxonomy" id="2593663"/>
    <lineage>
        <taxon>Bacteria</taxon>
        <taxon>Bacillati</taxon>
        <taxon>Actinomycetota</taxon>
        <taxon>Actinomycetes</taxon>
        <taxon>Micrococcales</taxon>
        <taxon>Promicromonosporaceae</taxon>
        <taxon>Myceligenerans</taxon>
    </lineage>
</organism>
<dbReference type="SUPFAM" id="SSF46689">
    <property type="entry name" value="Homeodomain-like"/>
    <property type="match status" value="1"/>
</dbReference>
<dbReference type="EMBL" id="JABBYC010000043">
    <property type="protein sequence ID" value="MBL0888077.1"/>
    <property type="molecule type" value="Genomic_DNA"/>
</dbReference>
<dbReference type="Pfam" id="PF00440">
    <property type="entry name" value="TetR_N"/>
    <property type="match status" value="1"/>
</dbReference>
<dbReference type="Gene3D" id="1.10.357.10">
    <property type="entry name" value="Tetracycline Repressor, domain 2"/>
    <property type="match status" value="1"/>
</dbReference>
<keyword evidence="3" id="KW-0804">Transcription</keyword>
<feature type="compositionally biased region" description="Basic and acidic residues" evidence="5">
    <location>
        <begin position="206"/>
        <end position="222"/>
    </location>
</feature>
<dbReference type="InterPro" id="IPR009057">
    <property type="entry name" value="Homeodomain-like_sf"/>
</dbReference>
<protein>
    <submittedName>
        <fullName evidence="7">TetR/AcrR family transcriptional regulator</fullName>
    </submittedName>
</protein>
<dbReference type="PANTHER" id="PTHR30055:SF234">
    <property type="entry name" value="HTH-TYPE TRANSCRIPTIONAL REGULATOR BETI"/>
    <property type="match status" value="1"/>
</dbReference>
<feature type="region of interest" description="Disordered" evidence="5">
    <location>
        <begin position="206"/>
        <end position="238"/>
    </location>
</feature>
<gene>
    <name evidence="7" type="ORF">HGK34_17600</name>
</gene>
<name>A0ABS1LRD4_9MICO</name>
<evidence type="ECO:0000259" key="6">
    <source>
        <dbReference type="PROSITE" id="PS50977"/>
    </source>
</evidence>
<dbReference type="InterPro" id="IPR023772">
    <property type="entry name" value="DNA-bd_HTH_TetR-type_CS"/>
</dbReference>
<accession>A0ABS1LRD4</accession>
<dbReference type="Proteomes" id="UP000675409">
    <property type="component" value="Unassembled WGS sequence"/>
</dbReference>
<sequence length="238" mass="26058">MSPEARRAAIVDAAMGLVAEHGSDVSTRELAEAAGVAEGTLFRAFGDKTTLLCAVAMEGMFRASNPRGTRDELAAVDRSLPLEQRIERTIEVGRARMSEAVHWMRLLRRLTPDHERLREASREQHETMHEMRSTLMAQREMQRAMTIEGLRSILAPDADRLRFPVDVVVALLEAAIAGTHARGDHLSDPPPASVVADALVHGIVGEKRSPDPEVPDNHDMPPAEHVGAEAASHHSEEL</sequence>
<evidence type="ECO:0000256" key="2">
    <source>
        <dbReference type="ARBA" id="ARBA00023125"/>
    </source>
</evidence>
<evidence type="ECO:0000256" key="4">
    <source>
        <dbReference type="PROSITE-ProRule" id="PRU00335"/>
    </source>
</evidence>
<proteinExistence type="predicted"/>
<evidence type="ECO:0000256" key="1">
    <source>
        <dbReference type="ARBA" id="ARBA00023015"/>
    </source>
</evidence>
<keyword evidence="1" id="KW-0805">Transcription regulation</keyword>
<evidence type="ECO:0000313" key="7">
    <source>
        <dbReference type="EMBL" id="MBL0888077.1"/>
    </source>
</evidence>
<evidence type="ECO:0000313" key="8">
    <source>
        <dbReference type="Proteomes" id="UP000675409"/>
    </source>
</evidence>
<evidence type="ECO:0000256" key="3">
    <source>
        <dbReference type="ARBA" id="ARBA00023163"/>
    </source>
</evidence>
<dbReference type="InterPro" id="IPR050109">
    <property type="entry name" value="HTH-type_TetR-like_transc_reg"/>
</dbReference>
<dbReference type="PANTHER" id="PTHR30055">
    <property type="entry name" value="HTH-TYPE TRANSCRIPTIONAL REGULATOR RUTR"/>
    <property type="match status" value="1"/>
</dbReference>
<dbReference type="PROSITE" id="PS50977">
    <property type="entry name" value="HTH_TETR_2"/>
    <property type="match status" value="1"/>
</dbReference>
<evidence type="ECO:0000256" key="5">
    <source>
        <dbReference type="SAM" id="MobiDB-lite"/>
    </source>
</evidence>
<reference evidence="7 8" key="1">
    <citation type="journal article" date="2021" name="Arch. Microbiol.">
        <title>Myceligenerans indicum sp. nov., an actinobacterium isolated from mangrove sediment of Sundarbans, India.</title>
        <authorList>
            <person name="Asha K."/>
            <person name="Bhadury P."/>
        </authorList>
    </citation>
    <scope>NUCLEOTIDE SEQUENCE [LARGE SCALE GENOMIC DNA]</scope>
    <source>
        <strain evidence="7 8">I2</strain>
    </source>
</reference>
<keyword evidence="8" id="KW-1185">Reference proteome</keyword>
<feature type="domain" description="HTH tetR-type" evidence="6">
    <location>
        <begin position="4"/>
        <end position="63"/>
    </location>
</feature>